<keyword evidence="2" id="KW-1185">Reference proteome</keyword>
<reference evidence="1" key="1">
    <citation type="journal article" date="2020" name="New Phytol.">
        <title>Comparative genomics reveals dynamic genome evolution in host specialist ectomycorrhizal fungi.</title>
        <authorList>
            <person name="Lofgren L.A."/>
            <person name="Nguyen N.H."/>
            <person name="Vilgalys R."/>
            <person name="Ruytinx J."/>
            <person name="Liao H.L."/>
            <person name="Branco S."/>
            <person name="Kuo A."/>
            <person name="LaButti K."/>
            <person name="Lipzen A."/>
            <person name="Andreopoulos W."/>
            <person name="Pangilinan J."/>
            <person name="Riley R."/>
            <person name="Hundley H."/>
            <person name="Na H."/>
            <person name="Barry K."/>
            <person name="Grigoriev I.V."/>
            <person name="Stajich J.E."/>
            <person name="Kennedy P.G."/>
        </authorList>
    </citation>
    <scope>NUCLEOTIDE SEQUENCE</scope>
    <source>
        <strain evidence="1">DOB743</strain>
    </source>
</reference>
<evidence type="ECO:0000313" key="1">
    <source>
        <dbReference type="EMBL" id="KAG1778688.1"/>
    </source>
</evidence>
<name>A0A9P6ZXS6_9AGAM</name>
<dbReference type="AlphaFoldDB" id="A0A9P6ZXS6"/>
<dbReference type="Proteomes" id="UP000714275">
    <property type="component" value="Unassembled WGS sequence"/>
</dbReference>
<proteinExistence type="predicted"/>
<sequence length="337" mass="37956">MDLVRWNHNTCGKDHSFSDSKFCPFILCAEIVGHFTVEESDPMETTLYFRGSGVLQNHSAEAIASKPRTGEQPLEAREEIAVRRRQVGMACIIFFYFGHKARKKSAGRVRRNDQFIMAGRCAVNKYRERCRNNTTRLVAANSSVPSLLVAFITGSQTGICHEESINQCATKPHQAHEFCPHEFCKKTETTLERRSLSVLVGDEQEILSDEGQSVLVGDHISPLKPVRSENLSLCGKNQPTSGGSRGMLLESHPSIFEGEVREWTNDDESVEQQSRHRGKLSTPVFPHHNRRQTRVKTVISTVLMMHKKWLQSTSTIHVPGLDNITASESNLWASERL</sequence>
<gene>
    <name evidence="1" type="ORF">EV702DRAFT_1044534</name>
</gene>
<evidence type="ECO:0000313" key="2">
    <source>
        <dbReference type="Proteomes" id="UP000714275"/>
    </source>
</evidence>
<comment type="caution">
    <text evidence="1">The sequence shown here is derived from an EMBL/GenBank/DDBJ whole genome shotgun (WGS) entry which is preliminary data.</text>
</comment>
<accession>A0A9P6ZXS6</accession>
<dbReference type="EMBL" id="JABBWD010000015">
    <property type="protein sequence ID" value="KAG1778688.1"/>
    <property type="molecule type" value="Genomic_DNA"/>
</dbReference>
<protein>
    <submittedName>
        <fullName evidence="1">Uncharacterized protein</fullName>
    </submittedName>
</protein>
<organism evidence="1 2">
    <name type="scientific">Suillus placidus</name>
    <dbReference type="NCBI Taxonomy" id="48579"/>
    <lineage>
        <taxon>Eukaryota</taxon>
        <taxon>Fungi</taxon>
        <taxon>Dikarya</taxon>
        <taxon>Basidiomycota</taxon>
        <taxon>Agaricomycotina</taxon>
        <taxon>Agaricomycetes</taxon>
        <taxon>Agaricomycetidae</taxon>
        <taxon>Boletales</taxon>
        <taxon>Suillineae</taxon>
        <taxon>Suillaceae</taxon>
        <taxon>Suillus</taxon>
    </lineage>
</organism>
<dbReference type="OrthoDB" id="10597535at2759"/>